<dbReference type="InterPro" id="IPR050697">
    <property type="entry name" value="Adenylyl/Guanylyl_Cyclase_3/4"/>
</dbReference>
<feature type="domain" description="HAMP" evidence="3">
    <location>
        <begin position="358"/>
        <end position="412"/>
    </location>
</feature>
<evidence type="ECO:0000259" key="3">
    <source>
        <dbReference type="PROSITE" id="PS50885"/>
    </source>
</evidence>
<evidence type="ECO:0000259" key="2">
    <source>
        <dbReference type="PROSITE" id="PS50125"/>
    </source>
</evidence>
<dbReference type="KEGG" id="moc:BB934_36605"/>
<dbReference type="Gene3D" id="6.10.340.10">
    <property type="match status" value="1"/>
</dbReference>
<dbReference type="SUPFAM" id="SSF55073">
    <property type="entry name" value="Nucleotide cyclase"/>
    <property type="match status" value="1"/>
</dbReference>
<geneLocation type="plasmid" evidence="4">
    <name>unnamed3</name>
</geneLocation>
<dbReference type="InterPro" id="IPR001054">
    <property type="entry name" value="A/G_cyclase"/>
</dbReference>
<dbReference type="InterPro" id="IPR029787">
    <property type="entry name" value="Nucleotide_cyclase"/>
</dbReference>
<proteinExistence type="predicted"/>
<dbReference type="CDD" id="cd18773">
    <property type="entry name" value="PDC1_HK_sensor"/>
    <property type="match status" value="1"/>
</dbReference>
<dbReference type="PANTHER" id="PTHR43081:SF1">
    <property type="entry name" value="ADENYLATE CYCLASE, TERMINAL-DIFFERENTIATION SPECIFIC"/>
    <property type="match status" value="1"/>
</dbReference>
<evidence type="ECO:0000256" key="1">
    <source>
        <dbReference type="SAM" id="Phobius"/>
    </source>
</evidence>
<dbReference type="InterPro" id="IPR003660">
    <property type="entry name" value="HAMP_dom"/>
</dbReference>
<feature type="domain" description="Guanylate cyclase" evidence="2">
    <location>
        <begin position="439"/>
        <end position="571"/>
    </location>
</feature>
<dbReference type="PROSITE" id="PS50125">
    <property type="entry name" value="GUANYLATE_CYCLASE_2"/>
    <property type="match status" value="1"/>
</dbReference>
<dbReference type="PROSITE" id="PS50885">
    <property type="entry name" value="HAMP"/>
    <property type="match status" value="1"/>
</dbReference>
<dbReference type="GO" id="GO:0035556">
    <property type="term" value="P:intracellular signal transduction"/>
    <property type="evidence" value="ECO:0007669"/>
    <property type="project" value="InterPro"/>
</dbReference>
<dbReference type="SMART" id="SM00044">
    <property type="entry name" value="CYCc"/>
    <property type="match status" value="1"/>
</dbReference>
<dbReference type="EMBL" id="CP016618">
    <property type="protein sequence ID" value="ANY83754.1"/>
    <property type="molecule type" value="Genomic_DNA"/>
</dbReference>
<dbReference type="Pfam" id="PF00211">
    <property type="entry name" value="Guanylate_cyc"/>
    <property type="match status" value="1"/>
</dbReference>
<dbReference type="GO" id="GO:0016020">
    <property type="term" value="C:membrane"/>
    <property type="evidence" value="ECO:0007669"/>
    <property type="project" value="InterPro"/>
</dbReference>
<dbReference type="Gene3D" id="3.30.70.1230">
    <property type="entry name" value="Nucleotide cyclase"/>
    <property type="match status" value="1"/>
</dbReference>
<keyword evidence="1" id="KW-0812">Transmembrane</keyword>
<dbReference type="GO" id="GO:0004016">
    <property type="term" value="F:adenylate cyclase activity"/>
    <property type="evidence" value="ECO:0007669"/>
    <property type="project" value="UniProtKB-ARBA"/>
</dbReference>
<gene>
    <name evidence="4" type="ORF">BB934_36605</name>
</gene>
<dbReference type="GO" id="GO:0009190">
    <property type="term" value="P:cyclic nucleotide biosynthetic process"/>
    <property type="evidence" value="ECO:0007669"/>
    <property type="project" value="InterPro"/>
</dbReference>
<organism evidence="4">
    <name type="scientific">Microvirga ossetica</name>
    <dbReference type="NCBI Taxonomy" id="1882682"/>
    <lineage>
        <taxon>Bacteria</taxon>
        <taxon>Pseudomonadati</taxon>
        <taxon>Pseudomonadota</taxon>
        <taxon>Alphaproteobacteria</taxon>
        <taxon>Hyphomicrobiales</taxon>
        <taxon>Methylobacteriaceae</taxon>
        <taxon>Microvirga</taxon>
    </lineage>
</organism>
<keyword evidence="4" id="KW-0614">Plasmid</keyword>
<evidence type="ECO:0000313" key="4">
    <source>
        <dbReference type="EMBL" id="ANY83754.1"/>
    </source>
</evidence>
<keyword evidence="1" id="KW-1133">Transmembrane helix</keyword>
<dbReference type="PANTHER" id="PTHR43081">
    <property type="entry name" value="ADENYLATE CYCLASE, TERMINAL-DIFFERENTIATION SPECIFIC-RELATED"/>
    <property type="match status" value="1"/>
</dbReference>
<dbReference type="AlphaFoldDB" id="A0A1B2EUW3"/>
<reference evidence="4" key="1">
    <citation type="submission" date="2016-07" db="EMBL/GenBank/DDBJ databases">
        <title>Microvirga ossetica sp. nov. a new species of rhizobia isolated from root nodules of the legume species Vicia alpestris Steven originated from North Ossetia region in the Caucasus.</title>
        <authorList>
            <person name="Safronova V.I."/>
            <person name="Kuznetsova I.G."/>
            <person name="Sazanova A.L."/>
            <person name="Belimov A."/>
            <person name="Andronov E."/>
            <person name="Osledkin Y.S."/>
            <person name="Onishchuk O.P."/>
            <person name="Kurchak O.N."/>
            <person name="Shaposhnikov A.I."/>
            <person name="Willems A."/>
            <person name="Tikhonovich I.A."/>
        </authorList>
    </citation>
    <scope>NUCLEOTIDE SEQUENCE [LARGE SCALE GENOMIC DNA]</scope>
    <source>
        <strain evidence="4">V5/3M</strain>
        <plasmid evidence="4">unnamed3</plasmid>
    </source>
</reference>
<sequence length="622" mass="68019">MTLEALARSVPLEQQSPCQKTGIRMRQRISPRYFSLSTLLAISFGGLMLLAVGSVLIVSLGGAGRNTGELLADKADLILSSIEQRVRQHLGIVVAQAEYLKTSMDRGQLDIKDARALETALRSALAATPQVTGIGFIRSNLEVVRVERRDGSLITEDWSGQLDIIKLFEDVRAGKAAGWGEPVWSHPFQQTIIPFIVPVHRDGDLLGILVPAIEVTELSRYVAEMSSPVQRAFILHGQDAVLAHPALAGRSPTGAHERPLPLLTEVDDKVLQAIWSAERQPLNLPLRSTDQGHIVPFSADYFIYMYRRVAGFGEKPWIIGAALPGSDAGQEAERLQTMVLTGLGLLLVSVFSAIAVGRRVARPIRDFVRVTEAVRTLEFDKAPVLSRSRIRELDTAGQALNAMVAALRWFELYLPKRLVHRLIAHGQDDLANAYERDVTVMFTDLSGFTRMASRLSPSETAQFLNSHFALVGACVEAEGGTIDKYIGDSLMAFWGAPEEQPDHVERACRAARAIASKIHADNRARLTSGLAPVRVRIGISTGPALVGNIGAPSRMNYTLVGDAVNIAQRLEQVGKDVQDDSDVITLITEGVFTGLPEPGQAVFWARREVRERDGTIGIYRLT</sequence>
<keyword evidence="1" id="KW-0472">Membrane</keyword>
<accession>A0A1B2EUW3</accession>
<name>A0A1B2EUW3_9HYPH</name>
<protein>
    <recommendedName>
        <fullName evidence="5">Adenylate cyclase</fullName>
    </recommendedName>
</protein>
<feature type="transmembrane region" description="Helical" evidence="1">
    <location>
        <begin position="33"/>
        <end position="58"/>
    </location>
</feature>
<dbReference type="CDD" id="cd07302">
    <property type="entry name" value="CHD"/>
    <property type="match status" value="1"/>
</dbReference>
<evidence type="ECO:0008006" key="5">
    <source>
        <dbReference type="Google" id="ProtNLM"/>
    </source>
</evidence>